<name>A0A3D3R4D0_9PLAN</name>
<reference evidence="1 2" key="1">
    <citation type="journal article" date="2018" name="Nat. Biotechnol.">
        <title>A standardized bacterial taxonomy based on genome phylogeny substantially revises the tree of life.</title>
        <authorList>
            <person name="Parks D.H."/>
            <person name="Chuvochina M."/>
            <person name="Waite D.W."/>
            <person name="Rinke C."/>
            <person name="Skarshewski A."/>
            <person name="Chaumeil P.A."/>
            <person name="Hugenholtz P."/>
        </authorList>
    </citation>
    <scope>NUCLEOTIDE SEQUENCE [LARGE SCALE GENOMIC DNA]</scope>
    <source>
        <strain evidence="1">UBA9375</strain>
    </source>
</reference>
<comment type="caution">
    <text evidence="1">The sequence shown here is derived from an EMBL/GenBank/DDBJ whole genome shotgun (WGS) entry which is preliminary data.</text>
</comment>
<sequence>MIQISSKGGGTDIISLNQKTGRSETCSNLPVDFHSHESVFGTASIAAHLHHFRIKTCYDLHQVLLLRH</sequence>
<feature type="non-terminal residue" evidence="1">
    <location>
        <position position="68"/>
    </location>
</feature>
<dbReference type="Proteomes" id="UP000263642">
    <property type="component" value="Unassembled WGS sequence"/>
</dbReference>
<dbReference type="EMBL" id="DQAY01000045">
    <property type="protein sequence ID" value="HCO22857.1"/>
    <property type="molecule type" value="Genomic_DNA"/>
</dbReference>
<protein>
    <submittedName>
        <fullName evidence="1">Uncharacterized protein</fullName>
    </submittedName>
</protein>
<dbReference type="AlphaFoldDB" id="A0A3D3R4D0"/>
<proteinExistence type="predicted"/>
<accession>A0A3D3R4D0</accession>
<gene>
    <name evidence="1" type="ORF">DIT97_07295</name>
</gene>
<evidence type="ECO:0000313" key="2">
    <source>
        <dbReference type="Proteomes" id="UP000263642"/>
    </source>
</evidence>
<organism evidence="1 2">
    <name type="scientific">Gimesia maris</name>
    <dbReference type="NCBI Taxonomy" id="122"/>
    <lineage>
        <taxon>Bacteria</taxon>
        <taxon>Pseudomonadati</taxon>
        <taxon>Planctomycetota</taxon>
        <taxon>Planctomycetia</taxon>
        <taxon>Planctomycetales</taxon>
        <taxon>Planctomycetaceae</taxon>
        <taxon>Gimesia</taxon>
    </lineage>
</organism>
<evidence type="ECO:0000313" key="1">
    <source>
        <dbReference type="EMBL" id="HCO22857.1"/>
    </source>
</evidence>